<dbReference type="InterPro" id="IPR036322">
    <property type="entry name" value="WD40_repeat_dom_sf"/>
</dbReference>
<dbReference type="Gene3D" id="2.130.10.10">
    <property type="entry name" value="YVTN repeat-like/Quinoprotein amine dehydrogenase"/>
    <property type="match status" value="1"/>
</dbReference>
<name>A0A812T5X0_9DINO</name>
<organism evidence="2 3">
    <name type="scientific">Symbiodinium necroappetens</name>
    <dbReference type="NCBI Taxonomy" id="1628268"/>
    <lineage>
        <taxon>Eukaryota</taxon>
        <taxon>Sar</taxon>
        <taxon>Alveolata</taxon>
        <taxon>Dinophyceae</taxon>
        <taxon>Suessiales</taxon>
        <taxon>Symbiodiniaceae</taxon>
        <taxon>Symbiodinium</taxon>
    </lineage>
</organism>
<dbReference type="Proteomes" id="UP000601435">
    <property type="component" value="Unassembled WGS sequence"/>
</dbReference>
<evidence type="ECO:0000256" key="1">
    <source>
        <dbReference type="SAM" id="MobiDB-lite"/>
    </source>
</evidence>
<evidence type="ECO:0000313" key="2">
    <source>
        <dbReference type="EMBL" id="CAE7508625.1"/>
    </source>
</evidence>
<reference evidence="2" key="1">
    <citation type="submission" date="2021-02" db="EMBL/GenBank/DDBJ databases">
        <authorList>
            <person name="Dougan E. K."/>
            <person name="Rhodes N."/>
            <person name="Thang M."/>
            <person name="Chan C."/>
        </authorList>
    </citation>
    <scope>NUCLEOTIDE SEQUENCE</scope>
</reference>
<proteinExistence type="predicted"/>
<comment type="caution">
    <text evidence="2">The sequence shown here is derived from an EMBL/GenBank/DDBJ whole genome shotgun (WGS) entry which is preliminary data.</text>
</comment>
<accession>A0A812T5X0</accession>
<dbReference type="EMBL" id="CAJNJA010023264">
    <property type="protein sequence ID" value="CAE7508625.1"/>
    <property type="molecule type" value="Genomic_DNA"/>
</dbReference>
<gene>
    <name evidence="2" type="ORF">SNEC2469_LOCUS14516</name>
</gene>
<keyword evidence="3" id="KW-1185">Reference proteome</keyword>
<dbReference type="OrthoDB" id="427795at2759"/>
<dbReference type="AlphaFoldDB" id="A0A812T5X0"/>
<sequence>MPRQLQIPRRVRIDPRVCCPEMRSTHSGSVRPSAEKAAAPVSPHVVHSGSEDKLVVTYDLKQNKALVQHTSLGGNITNLSQRKDRDNEVVSCAQDGKLLFWDVDYPDPTGCIDSPTGMPLRLPRLQNQTQYV</sequence>
<dbReference type="SUPFAM" id="SSF50978">
    <property type="entry name" value="WD40 repeat-like"/>
    <property type="match status" value="1"/>
</dbReference>
<dbReference type="InterPro" id="IPR015943">
    <property type="entry name" value="WD40/YVTN_repeat-like_dom_sf"/>
</dbReference>
<evidence type="ECO:0000313" key="3">
    <source>
        <dbReference type="Proteomes" id="UP000601435"/>
    </source>
</evidence>
<protein>
    <submittedName>
        <fullName evidence="2">Uncharacterized protein</fullName>
    </submittedName>
</protein>
<feature type="region of interest" description="Disordered" evidence="1">
    <location>
        <begin position="21"/>
        <end position="46"/>
    </location>
</feature>